<proteinExistence type="predicted"/>
<dbReference type="Gene3D" id="3.40.30.10">
    <property type="entry name" value="Glutaredoxin"/>
    <property type="match status" value="1"/>
</dbReference>
<gene>
    <name evidence="1" type="ORF">PAI11_00690</name>
</gene>
<dbReference type="GO" id="GO:0045892">
    <property type="term" value="P:negative regulation of DNA-templated transcription"/>
    <property type="evidence" value="ECO:0007669"/>
    <property type="project" value="InterPro"/>
</dbReference>
<dbReference type="Pfam" id="PF06953">
    <property type="entry name" value="ArsD"/>
    <property type="match status" value="1"/>
</dbReference>
<sequence length="121" mass="12349">MFDPAMCCSTGVCGPGVDPQLARFAADLGWLQEQGVEVQRYNLAQQPQAFVASTAAKDALRQHGEQALPLLVLDGAPVSHGSYPDRDALARLTLAGLVPSGSALPIADEQAGGCGCGPGGC</sequence>
<dbReference type="AlphaFoldDB" id="H0DZW4"/>
<name>H0DZW4_9ACTN</name>
<dbReference type="PATRIC" id="fig|1097667.3.peg.69"/>
<protein>
    <submittedName>
        <fullName evidence="1">Arsenical resistance operon trans-acting repressor ArsD</fullName>
    </submittedName>
</protein>
<dbReference type="NCBIfam" id="NF033727">
    <property type="entry name" value="chaperon_ArsD"/>
    <property type="match status" value="1"/>
</dbReference>
<dbReference type="GO" id="GO:0046685">
    <property type="term" value="P:response to arsenic-containing substance"/>
    <property type="evidence" value="ECO:0007669"/>
    <property type="project" value="InterPro"/>
</dbReference>
<dbReference type="GO" id="GO:0003677">
    <property type="term" value="F:DNA binding"/>
    <property type="evidence" value="ECO:0007669"/>
    <property type="project" value="InterPro"/>
</dbReference>
<dbReference type="InterPro" id="IPR010712">
    <property type="entry name" value="Arsenical-R_ArsD"/>
</dbReference>
<dbReference type="Proteomes" id="UP000005143">
    <property type="component" value="Unassembled WGS sequence"/>
</dbReference>
<evidence type="ECO:0000313" key="1">
    <source>
        <dbReference type="EMBL" id="EHN13068.1"/>
    </source>
</evidence>
<dbReference type="EMBL" id="AGUD01000003">
    <property type="protein sequence ID" value="EHN13068.1"/>
    <property type="molecule type" value="Genomic_DNA"/>
</dbReference>
<accession>H0DZW4</accession>
<organism evidence="1 2">
    <name type="scientific">Patulibacter medicamentivorans</name>
    <dbReference type="NCBI Taxonomy" id="1097667"/>
    <lineage>
        <taxon>Bacteria</taxon>
        <taxon>Bacillati</taxon>
        <taxon>Actinomycetota</taxon>
        <taxon>Thermoleophilia</taxon>
        <taxon>Solirubrobacterales</taxon>
        <taxon>Patulibacteraceae</taxon>
        <taxon>Patulibacter</taxon>
    </lineage>
</organism>
<keyword evidence="2" id="KW-1185">Reference proteome</keyword>
<evidence type="ECO:0000313" key="2">
    <source>
        <dbReference type="Proteomes" id="UP000005143"/>
    </source>
</evidence>
<reference evidence="1 2" key="1">
    <citation type="journal article" date="2013" name="Biodegradation">
        <title>Quantitative proteomic analysis of ibuprofen-degrading Patulibacter sp. strain I11.</title>
        <authorList>
            <person name="Almeida B."/>
            <person name="Kjeldal H."/>
            <person name="Lolas I."/>
            <person name="Knudsen A.D."/>
            <person name="Carvalho G."/>
            <person name="Nielsen K.L."/>
            <person name="Barreto Crespo M.T."/>
            <person name="Stensballe A."/>
            <person name="Nielsen J.L."/>
        </authorList>
    </citation>
    <scope>NUCLEOTIDE SEQUENCE [LARGE SCALE GENOMIC DNA]</scope>
    <source>
        <strain evidence="1 2">I11</strain>
    </source>
</reference>
<comment type="caution">
    <text evidence="1">The sequence shown here is derived from an EMBL/GenBank/DDBJ whole genome shotgun (WGS) entry which is preliminary data.</text>
</comment>